<reference evidence="2 3" key="1">
    <citation type="submission" date="2024-10" db="EMBL/GenBank/DDBJ databases">
        <title>Updated reference genomes for cyclostephanoid diatoms.</title>
        <authorList>
            <person name="Roberts W.R."/>
            <person name="Alverson A.J."/>
        </authorList>
    </citation>
    <scope>NUCLEOTIDE SEQUENCE [LARGE SCALE GENOMIC DNA]</scope>
    <source>
        <strain evidence="2 3">AJA276-08</strain>
    </source>
</reference>
<feature type="compositionally biased region" description="Low complexity" evidence="1">
    <location>
        <begin position="130"/>
        <end position="140"/>
    </location>
</feature>
<dbReference type="AlphaFoldDB" id="A0ABD3NA15"/>
<proteinExistence type="predicted"/>
<accession>A0ABD3NA15</accession>
<evidence type="ECO:0000313" key="3">
    <source>
        <dbReference type="Proteomes" id="UP001530315"/>
    </source>
</evidence>
<evidence type="ECO:0000313" key="2">
    <source>
        <dbReference type="EMBL" id="KAL3771126.1"/>
    </source>
</evidence>
<keyword evidence="3" id="KW-1185">Reference proteome</keyword>
<feature type="compositionally biased region" description="Basic and acidic residues" evidence="1">
    <location>
        <begin position="157"/>
        <end position="168"/>
    </location>
</feature>
<feature type="region of interest" description="Disordered" evidence="1">
    <location>
        <begin position="54"/>
        <end position="118"/>
    </location>
</feature>
<sequence>MAHIGQLGGSKMAPHNILDSECQALSMGQLFNSILSNSIDAFVPMCNSSSPRVYSPTYPMNNQDPSSAASTDKTDLRPSTPNTSPVKKWPTSLSMGTCPDPPRRPPLNPTKPRKSCQNRKVFGLSISVPSLSPDPHVLLPPDHDNPPPRISCSSNVELRRKSLSERHFFRPVSEDEESSMGTKQN</sequence>
<gene>
    <name evidence="2" type="ORF">ACHAW5_010300</name>
</gene>
<feature type="compositionally biased region" description="Polar residues" evidence="1">
    <location>
        <begin position="54"/>
        <end position="95"/>
    </location>
</feature>
<evidence type="ECO:0000256" key="1">
    <source>
        <dbReference type="SAM" id="MobiDB-lite"/>
    </source>
</evidence>
<comment type="caution">
    <text evidence="2">The sequence shown here is derived from an EMBL/GenBank/DDBJ whole genome shotgun (WGS) entry which is preliminary data.</text>
</comment>
<dbReference type="EMBL" id="JALLAZ020001612">
    <property type="protein sequence ID" value="KAL3771126.1"/>
    <property type="molecule type" value="Genomic_DNA"/>
</dbReference>
<dbReference type="Proteomes" id="UP001530315">
    <property type="component" value="Unassembled WGS sequence"/>
</dbReference>
<organism evidence="2 3">
    <name type="scientific">Stephanodiscus triporus</name>
    <dbReference type="NCBI Taxonomy" id="2934178"/>
    <lineage>
        <taxon>Eukaryota</taxon>
        <taxon>Sar</taxon>
        <taxon>Stramenopiles</taxon>
        <taxon>Ochrophyta</taxon>
        <taxon>Bacillariophyta</taxon>
        <taxon>Coscinodiscophyceae</taxon>
        <taxon>Thalassiosirophycidae</taxon>
        <taxon>Stephanodiscales</taxon>
        <taxon>Stephanodiscaceae</taxon>
        <taxon>Stephanodiscus</taxon>
    </lineage>
</organism>
<name>A0ABD3NA15_9STRA</name>
<feature type="region of interest" description="Disordered" evidence="1">
    <location>
        <begin position="130"/>
        <end position="185"/>
    </location>
</feature>
<protein>
    <submittedName>
        <fullName evidence="2">Uncharacterized protein</fullName>
    </submittedName>
</protein>